<protein>
    <submittedName>
        <fullName evidence="5">Transglycosylase SLT domain-containing protein</fullName>
    </submittedName>
</protein>
<dbReference type="CDD" id="cd13401">
    <property type="entry name" value="Slt70-like"/>
    <property type="match status" value="1"/>
</dbReference>
<gene>
    <name evidence="5" type="ORF">NYF23_09360</name>
</gene>
<dbReference type="Gene3D" id="1.10.1240.20">
    <property type="entry name" value="Lytic transglycosylase, superhelical linker domain"/>
    <property type="match status" value="1"/>
</dbReference>
<dbReference type="InterPro" id="IPR023346">
    <property type="entry name" value="Lysozyme-like_dom_sf"/>
</dbReference>
<evidence type="ECO:0000313" key="5">
    <source>
        <dbReference type="EMBL" id="UVW34229.1"/>
    </source>
</evidence>
<dbReference type="InterPro" id="IPR037061">
    <property type="entry name" value="Lytic_TGlycoase_superhlx_L_sf"/>
</dbReference>
<dbReference type="Pfam" id="PF01464">
    <property type="entry name" value="SLT"/>
    <property type="match status" value="1"/>
</dbReference>
<dbReference type="PANTHER" id="PTHR37423">
    <property type="entry name" value="SOLUBLE LYTIC MUREIN TRANSGLYCOSYLASE-RELATED"/>
    <property type="match status" value="1"/>
</dbReference>
<organism evidence="5 6">
    <name type="scientific">SAR92 clade bacterium H455</name>
    <dbReference type="NCBI Taxonomy" id="2974818"/>
    <lineage>
        <taxon>Bacteria</taxon>
        <taxon>Pseudomonadati</taxon>
        <taxon>Pseudomonadota</taxon>
        <taxon>Gammaproteobacteria</taxon>
        <taxon>Cellvibrionales</taxon>
        <taxon>Porticoccaceae</taxon>
        <taxon>SAR92 clade</taxon>
    </lineage>
</organism>
<proteinExistence type="inferred from homology"/>
<evidence type="ECO:0000313" key="6">
    <source>
        <dbReference type="Proteomes" id="UP001059934"/>
    </source>
</evidence>
<feature type="domain" description="Transglycosylase SLT" evidence="3">
    <location>
        <begin position="498"/>
        <end position="608"/>
    </location>
</feature>
<evidence type="ECO:0000256" key="2">
    <source>
        <dbReference type="ARBA" id="ARBA00022729"/>
    </source>
</evidence>
<dbReference type="PROSITE" id="PS00922">
    <property type="entry name" value="TRANSGLYCOSYLASE"/>
    <property type="match status" value="1"/>
</dbReference>
<dbReference type="EMBL" id="CP103416">
    <property type="protein sequence ID" value="UVW34229.1"/>
    <property type="molecule type" value="Genomic_DNA"/>
</dbReference>
<dbReference type="Gene3D" id="1.10.530.10">
    <property type="match status" value="1"/>
</dbReference>
<evidence type="ECO:0000256" key="1">
    <source>
        <dbReference type="ARBA" id="ARBA00007734"/>
    </source>
</evidence>
<dbReference type="InterPro" id="IPR012289">
    <property type="entry name" value="Lytic_TGlycosylase_superhlx_L"/>
</dbReference>
<feature type="domain" description="Lytic transglycosylase superhelical linker" evidence="4">
    <location>
        <begin position="422"/>
        <end position="487"/>
    </location>
</feature>
<keyword evidence="2" id="KW-0732">Signal</keyword>
<evidence type="ECO:0000259" key="4">
    <source>
        <dbReference type="Pfam" id="PF14718"/>
    </source>
</evidence>
<dbReference type="Gene3D" id="1.25.20.10">
    <property type="entry name" value="Bacterial muramidases"/>
    <property type="match status" value="1"/>
</dbReference>
<comment type="similarity">
    <text evidence="1">Belongs to the transglycosylase Slt family.</text>
</comment>
<dbReference type="Pfam" id="PF14718">
    <property type="entry name" value="SLT_L"/>
    <property type="match status" value="1"/>
</dbReference>
<keyword evidence="6" id="KW-1185">Reference proteome</keyword>
<dbReference type="InterPro" id="IPR000189">
    <property type="entry name" value="Transglyc_AS"/>
</dbReference>
<dbReference type="SUPFAM" id="SSF48435">
    <property type="entry name" value="Bacterial muramidases"/>
    <property type="match status" value="1"/>
</dbReference>
<accession>A0ABY5TPZ8</accession>
<dbReference type="Proteomes" id="UP001059934">
    <property type="component" value="Chromosome"/>
</dbReference>
<sequence length="659" mass="76274">MVAAMLLCGCLLANAEDIGSNQAISNSLAQQRQLYTAALELARRGKWQQLKQHREQLQNYPLYPYLIYADLAANLRYSRHPEVSQYLQDYGGTVKAQQLRNRWLDYLAKRQYWTTFIRFYKPQQASTKQQCQFQLARYYADTKDPQLHQRREQAITAALELWNVGKSQPKQCDRLFARLISDNRITEALAWQRFNKALLNHQYQLARYLERFFTSPHYSELAKLYYQAHRSPRSIARFADFSSHSSEELNIIQHALVHLAPRDSHASLKYWSHYQQTHDFTDAARSAIVSAIIKGLYKQGATAVADSYFSDHLQLLNETLDGSLVEWRIRLALEKKDWPNVSLWLERLPKNVQGRTSWRYWTIRSMLSNPLTTEHPALPQMTESLAQERDFYGFLASDMLDKEYRINHRPVAIDPQRLEAITALPAMARARELRFHNDNLDANREWSQASATFTYPDWLAAAIVTAQWQWHSKAIASLGSIQYWDDVELRFPLAFADTIKATAQSNELDSHLLFALARQESAFDASATSPAGARGLMQVMPATAKSTARKYKIPYRKSAELYNPATNITIASRYYSELLKRFDGSRILASAAYNAGPTRVTQWLNKSGGTLPLDIWIEVIPYRETRAYVRNILMYSIIYSRKMGQRPPLLMRNEIYRLL</sequence>
<dbReference type="InterPro" id="IPR008939">
    <property type="entry name" value="Lytic_TGlycosylase_superhlx_U"/>
</dbReference>
<dbReference type="PANTHER" id="PTHR37423:SF5">
    <property type="entry name" value="SOLUBLE LYTIC MUREIN TRANSGLYCOSYLASE"/>
    <property type="match status" value="1"/>
</dbReference>
<dbReference type="SUPFAM" id="SSF53955">
    <property type="entry name" value="Lysozyme-like"/>
    <property type="match status" value="1"/>
</dbReference>
<evidence type="ECO:0000259" key="3">
    <source>
        <dbReference type="Pfam" id="PF01464"/>
    </source>
</evidence>
<name>A0ABY5TPZ8_9GAMM</name>
<dbReference type="InterPro" id="IPR008258">
    <property type="entry name" value="Transglycosylase_SLT_dom_1"/>
</dbReference>
<reference evidence="5" key="1">
    <citation type="submission" date="2022-08" db="EMBL/GenBank/DDBJ databases">
        <title>Catabolic pathway analysis in culturable SAR92 clade bacteria reveals their overlooked roles in DMSP degradation in coastal seas.</title>
        <authorList>
            <person name="He X."/>
            <person name="Zhang X."/>
            <person name="Zhang Y."/>
        </authorList>
    </citation>
    <scope>NUCLEOTIDE SEQUENCE</scope>
    <source>
        <strain evidence="5">H455</strain>
    </source>
</reference>